<dbReference type="InterPro" id="IPR008048">
    <property type="entry name" value="MCM5"/>
</dbReference>
<evidence type="ECO:0000256" key="5">
    <source>
        <dbReference type="RuleBase" id="RU004070"/>
    </source>
</evidence>
<dbReference type="EMBL" id="CACRXK020024172">
    <property type="protein sequence ID" value="CAB4038403.1"/>
    <property type="molecule type" value="Genomic_DNA"/>
</dbReference>
<dbReference type="GO" id="GO:0005634">
    <property type="term" value="C:nucleus"/>
    <property type="evidence" value="ECO:0007669"/>
    <property type="project" value="UniProtKB-SubCell"/>
</dbReference>
<dbReference type="EC" id="3.6.4.12" evidence="6"/>
<dbReference type="Proteomes" id="UP001152795">
    <property type="component" value="Unassembled WGS sequence"/>
</dbReference>
<evidence type="ECO:0000256" key="2">
    <source>
        <dbReference type="ARBA" id="ARBA00022840"/>
    </source>
</evidence>
<evidence type="ECO:0000259" key="7">
    <source>
        <dbReference type="PROSITE" id="PS50051"/>
    </source>
</evidence>
<evidence type="ECO:0000256" key="1">
    <source>
        <dbReference type="ARBA" id="ARBA00022741"/>
    </source>
</evidence>
<evidence type="ECO:0000313" key="9">
    <source>
        <dbReference type="Proteomes" id="UP001152795"/>
    </source>
</evidence>
<keyword evidence="6" id="KW-0378">Hydrolase</keyword>
<dbReference type="InterPro" id="IPR041562">
    <property type="entry name" value="MCM_lid"/>
</dbReference>
<dbReference type="PANTHER" id="PTHR11630">
    <property type="entry name" value="DNA REPLICATION LICENSING FACTOR MCM FAMILY MEMBER"/>
    <property type="match status" value="1"/>
</dbReference>
<protein>
    <recommendedName>
        <fullName evidence="6">DNA replication licensing factor MCM5</fullName>
        <ecNumber evidence="6">3.6.4.12</ecNumber>
    </recommendedName>
</protein>
<keyword evidence="3 5" id="KW-0238">DNA-binding</keyword>
<dbReference type="Gene3D" id="3.40.50.300">
    <property type="entry name" value="P-loop containing nucleotide triphosphate hydrolases"/>
    <property type="match status" value="1"/>
</dbReference>
<comment type="similarity">
    <text evidence="5">Belongs to the MCM family.</text>
</comment>
<comment type="caution">
    <text evidence="8">The sequence shown here is derived from an EMBL/GenBank/DDBJ whole genome shotgun (WGS) entry which is preliminary data.</text>
</comment>
<comment type="subcellular location">
    <subcellularLocation>
        <location evidence="6">Nucleus</location>
    </subcellularLocation>
</comment>
<name>A0A7D9LTY9_PARCT</name>
<dbReference type="GO" id="GO:0003697">
    <property type="term" value="F:single-stranded DNA binding"/>
    <property type="evidence" value="ECO:0007669"/>
    <property type="project" value="TreeGrafter"/>
</dbReference>
<dbReference type="GO" id="GO:0005524">
    <property type="term" value="F:ATP binding"/>
    <property type="evidence" value="ECO:0007669"/>
    <property type="project" value="UniProtKB-UniRule"/>
</dbReference>
<keyword evidence="2 5" id="KW-0067">ATP-binding</keyword>
<dbReference type="AlphaFoldDB" id="A0A7D9LTY9"/>
<keyword evidence="6" id="KW-0347">Helicase</keyword>
<dbReference type="Pfam" id="PF00493">
    <property type="entry name" value="MCM"/>
    <property type="match status" value="1"/>
</dbReference>
<keyword evidence="1 5" id="KW-0547">Nucleotide-binding</keyword>
<dbReference type="GO" id="GO:0043138">
    <property type="term" value="F:3'-5' DNA helicase activity"/>
    <property type="evidence" value="ECO:0007669"/>
    <property type="project" value="TreeGrafter"/>
</dbReference>
<comment type="catalytic activity">
    <reaction evidence="4">
        <text>ATP + H2O = ADP + phosphate + H(+)</text>
        <dbReference type="Rhea" id="RHEA:13065"/>
        <dbReference type="ChEBI" id="CHEBI:15377"/>
        <dbReference type="ChEBI" id="CHEBI:15378"/>
        <dbReference type="ChEBI" id="CHEBI:30616"/>
        <dbReference type="ChEBI" id="CHEBI:43474"/>
        <dbReference type="ChEBI" id="CHEBI:456216"/>
        <dbReference type="EC" id="3.6.4.12"/>
    </reaction>
    <physiologicalReaction direction="left-to-right" evidence="4">
        <dbReference type="Rhea" id="RHEA:13066"/>
    </physiologicalReaction>
</comment>
<dbReference type="InterPro" id="IPR001208">
    <property type="entry name" value="MCM_dom"/>
</dbReference>
<dbReference type="GO" id="GO:0003688">
    <property type="term" value="F:DNA replication origin binding"/>
    <property type="evidence" value="ECO:0007669"/>
    <property type="project" value="UniProtKB-UniRule"/>
</dbReference>
<gene>
    <name evidence="8" type="ORF">PACLA_8A029006</name>
</gene>
<keyword evidence="6" id="KW-0235">DNA replication</keyword>
<reference evidence="8" key="1">
    <citation type="submission" date="2020-04" db="EMBL/GenBank/DDBJ databases">
        <authorList>
            <person name="Alioto T."/>
            <person name="Alioto T."/>
            <person name="Gomez Garrido J."/>
        </authorList>
    </citation>
    <scope>NUCLEOTIDE SEQUENCE</scope>
    <source>
        <strain evidence="8">A484AB</strain>
    </source>
</reference>
<evidence type="ECO:0000256" key="6">
    <source>
        <dbReference type="RuleBase" id="RU368063"/>
    </source>
</evidence>
<evidence type="ECO:0000256" key="4">
    <source>
        <dbReference type="ARBA" id="ARBA00048432"/>
    </source>
</evidence>
<sequence length="414" mass="46911">MFTAEKTAKIEILAFLRCADLQEQLIAVHGTWIQTLVKSNNQSYQQILSNFARTGPRDVATHPHLCDPLNYLHTPPPCMVITCIYNDAPPHAAPRRPKNPDRKPPTILLTIEHLIAVHGSMHTIESMSNLLFIERVLQSKFISISAVTIVISGNSGLDHIIRRNKEIVYITREIFLCDTPKCSVLRKQYLKHLNFCFNILYFEKQYKLLHESYTFSMSTILFHGTISAGITTTLNTRCSVLAAANSVFGRWDETKGEENIDFMPTILSRFDMIFIVKDVHDQAKDMRLAKHVMQVHLNAAQTTQAQEGELSLNFLKKFIGYCKRKCGPRISPEAAEKLKNRYVLMRSGARDHENDTNKRINIPITVRQLEAIVRISESLAKMRLAPFATEADVDEALRLFQVSTLDAAMSGSLA</sequence>
<dbReference type="InterPro" id="IPR027417">
    <property type="entry name" value="P-loop_NTPase"/>
</dbReference>
<evidence type="ECO:0000256" key="3">
    <source>
        <dbReference type="ARBA" id="ARBA00023125"/>
    </source>
</evidence>
<dbReference type="PRINTS" id="PR01661">
    <property type="entry name" value="MCMPROTEIN5"/>
</dbReference>
<comment type="subunit">
    <text evidence="6">Component of the MCM2-7 complex.</text>
</comment>
<keyword evidence="6" id="KW-0539">Nucleus</keyword>
<dbReference type="PROSITE" id="PS50051">
    <property type="entry name" value="MCM_2"/>
    <property type="match status" value="1"/>
</dbReference>
<keyword evidence="6" id="KW-0131">Cell cycle</keyword>
<dbReference type="GO" id="GO:0000727">
    <property type="term" value="P:double-strand break repair via break-induced replication"/>
    <property type="evidence" value="ECO:0007669"/>
    <property type="project" value="TreeGrafter"/>
</dbReference>
<proteinExistence type="inferred from homology"/>
<feature type="domain" description="MCM C-terminal AAA(+) ATPase" evidence="7">
    <location>
        <begin position="228"/>
        <end position="292"/>
    </location>
</feature>
<keyword evidence="9" id="KW-1185">Reference proteome</keyword>
<dbReference type="SMART" id="SM00350">
    <property type="entry name" value="MCM"/>
    <property type="match status" value="1"/>
</dbReference>
<dbReference type="InterPro" id="IPR031327">
    <property type="entry name" value="MCM"/>
</dbReference>
<dbReference type="GO" id="GO:0016787">
    <property type="term" value="F:hydrolase activity"/>
    <property type="evidence" value="ECO:0007669"/>
    <property type="project" value="UniProtKB-KW"/>
</dbReference>
<evidence type="ECO:0000313" key="8">
    <source>
        <dbReference type="EMBL" id="CAB4038403.1"/>
    </source>
</evidence>
<feature type="non-terminal residue" evidence="8">
    <location>
        <position position="414"/>
    </location>
</feature>
<dbReference type="PRINTS" id="PR01657">
    <property type="entry name" value="MCMFAMILY"/>
</dbReference>
<dbReference type="OrthoDB" id="10036721at2759"/>
<comment type="function">
    <text evidence="6">Acts as component of the MCM2-7 complex (MCM complex) which is the replicative helicase essential for 'once per cell cycle' DNA replication initiation and elongation in eukaryotic cells. The active ATPase sites in the MCM2-7 ring are formed through the interaction surfaces of two neighboring subunits such that a critical structure of a conserved arginine finger motif is provided in trans relative to the ATP-binding site of the Walker A box of the adjacent subunit. The six ATPase active sites, however, are likely to contribute differentially to the complex helicase activity.</text>
</comment>
<dbReference type="GO" id="GO:0017116">
    <property type="term" value="F:single-stranded DNA helicase activity"/>
    <property type="evidence" value="ECO:0007669"/>
    <property type="project" value="TreeGrafter"/>
</dbReference>
<organism evidence="8 9">
    <name type="scientific">Paramuricea clavata</name>
    <name type="common">Red gorgonian</name>
    <name type="synonym">Violescent sea-whip</name>
    <dbReference type="NCBI Taxonomy" id="317549"/>
    <lineage>
        <taxon>Eukaryota</taxon>
        <taxon>Metazoa</taxon>
        <taxon>Cnidaria</taxon>
        <taxon>Anthozoa</taxon>
        <taxon>Octocorallia</taxon>
        <taxon>Malacalcyonacea</taxon>
        <taxon>Plexauridae</taxon>
        <taxon>Paramuricea</taxon>
    </lineage>
</organism>
<dbReference type="Pfam" id="PF17855">
    <property type="entry name" value="MCM_lid"/>
    <property type="match status" value="1"/>
</dbReference>
<dbReference type="SUPFAM" id="SSF52540">
    <property type="entry name" value="P-loop containing nucleoside triphosphate hydrolases"/>
    <property type="match status" value="1"/>
</dbReference>
<dbReference type="GO" id="GO:0042555">
    <property type="term" value="C:MCM complex"/>
    <property type="evidence" value="ECO:0007669"/>
    <property type="project" value="UniProtKB-UniRule"/>
</dbReference>
<dbReference type="GO" id="GO:0006270">
    <property type="term" value="P:DNA replication initiation"/>
    <property type="evidence" value="ECO:0007669"/>
    <property type="project" value="UniProtKB-UniRule"/>
</dbReference>
<accession>A0A7D9LTY9</accession>
<dbReference type="PANTHER" id="PTHR11630:SF42">
    <property type="entry name" value="DNA REPLICATION LICENSING FACTOR MCM5"/>
    <property type="match status" value="1"/>
</dbReference>